<reference evidence="2" key="2">
    <citation type="submission" date="2020-08" db="EMBL/GenBank/DDBJ databases">
        <title>The Agave Microbiome: Exploring the role of microbial communities in plant adaptations to desert environments.</title>
        <authorList>
            <person name="Partida-Martinez L.P."/>
        </authorList>
    </citation>
    <scope>NUCLEOTIDE SEQUENCE [LARGE SCALE GENOMIC DNA]</scope>
    <source>
        <strain evidence="2">AT2.8</strain>
    </source>
</reference>
<organism evidence="1 2">
    <name type="scientific">Neobacillus niacini</name>
    <dbReference type="NCBI Taxonomy" id="86668"/>
    <lineage>
        <taxon>Bacteria</taxon>
        <taxon>Bacillati</taxon>
        <taxon>Bacillota</taxon>
        <taxon>Bacilli</taxon>
        <taxon>Bacillales</taxon>
        <taxon>Bacillaceae</taxon>
        <taxon>Neobacillus</taxon>
    </lineage>
</organism>
<dbReference type="Proteomes" id="UP000548423">
    <property type="component" value="Unassembled WGS sequence"/>
</dbReference>
<protein>
    <submittedName>
        <fullName evidence="1">Uncharacterized protein</fullName>
    </submittedName>
</protein>
<reference evidence="2" key="1">
    <citation type="submission" date="2020-07" db="EMBL/GenBank/DDBJ databases">
        <authorList>
            <person name="Partida-Martinez L."/>
            <person name="Huntemann M."/>
            <person name="Clum A."/>
            <person name="Wang J."/>
            <person name="Palaniappan K."/>
            <person name="Ritter S."/>
            <person name="Chen I.-M."/>
            <person name="Stamatis D."/>
            <person name="Reddy T."/>
            <person name="O'Malley R."/>
            <person name="Daum C."/>
            <person name="Shapiro N."/>
            <person name="Ivanova N."/>
            <person name="Kyrpides N."/>
            <person name="Woyke T."/>
        </authorList>
    </citation>
    <scope>NUCLEOTIDE SEQUENCE [LARGE SCALE GENOMIC DNA]</scope>
    <source>
        <strain evidence="2">AT2.8</strain>
    </source>
</reference>
<dbReference type="EMBL" id="JACCBX010000002">
    <property type="protein sequence ID" value="NYE04467.1"/>
    <property type="molecule type" value="Genomic_DNA"/>
</dbReference>
<gene>
    <name evidence="1" type="ORF">F4694_001211</name>
</gene>
<evidence type="ECO:0000313" key="2">
    <source>
        <dbReference type="Proteomes" id="UP000548423"/>
    </source>
</evidence>
<name>A0A852T9K6_9BACI</name>
<dbReference type="AlphaFoldDB" id="A0A852T9K6"/>
<evidence type="ECO:0000313" key="1">
    <source>
        <dbReference type="EMBL" id="NYE04467.1"/>
    </source>
</evidence>
<comment type="caution">
    <text evidence="1">The sequence shown here is derived from an EMBL/GenBank/DDBJ whole genome shotgun (WGS) entry which is preliminary data.</text>
</comment>
<sequence length="41" mass="4277">MGATKEVRVIWRNKAGSLGDALGNITDGPLNWGGSTKNYAG</sequence>
<proteinExistence type="predicted"/>
<accession>A0A852T9K6</accession>